<dbReference type="OMA" id="FIRVWIV"/>
<dbReference type="Proteomes" id="UP000000560">
    <property type="component" value="Chromosome II"/>
</dbReference>
<evidence type="ECO:0000313" key="3">
    <source>
        <dbReference type="Proteomes" id="UP000000560"/>
    </source>
</evidence>
<dbReference type="Gene3D" id="1.20.1280.50">
    <property type="match status" value="1"/>
</dbReference>
<dbReference type="SUPFAM" id="SSF81383">
    <property type="entry name" value="F-box domain"/>
    <property type="match status" value="1"/>
</dbReference>
<dbReference type="RefSeq" id="XP_681233.1">
    <property type="nucleotide sequence ID" value="XM_676141.1"/>
</dbReference>
<keyword evidence="3" id="KW-1185">Reference proteome</keyword>
<evidence type="ECO:0000313" key="2">
    <source>
        <dbReference type="EMBL" id="CBF73609.1"/>
    </source>
</evidence>
<accession>C8V5E1</accession>
<dbReference type="VEuPathDB" id="FungiDB:AN7964"/>
<name>Q5AUR6_EMENI</name>
<dbReference type="EMBL" id="BN001302">
    <property type="protein sequence ID" value="CBF73609.1"/>
    <property type="molecule type" value="Genomic_DNA"/>
</dbReference>
<evidence type="ECO:0000256" key="1">
    <source>
        <dbReference type="SAM" id="MobiDB-lite"/>
    </source>
</evidence>
<dbReference type="SUPFAM" id="SSF50998">
    <property type="entry name" value="Quinoprotein alcohol dehydrogenase-like"/>
    <property type="match status" value="1"/>
</dbReference>
<dbReference type="GeneID" id="2869241"/>
<gene>
    <name evidence="2" type="ORF">ANIA_07964</name>
</gene>
<dbReference type="InterPro" id="IPR036047">
    <property type="entry name" value="F-box-like_dom_sf"/>
</dbReference>
<reference evidence="3" key="2">
    <citation type="journal article" date="2009" name="Fungal Genet. Biol.">
        <title>The 2008 update of the Aspergillus nidulans genome annotation: a community effort.</title>
        <authorList>
            <person name="Wortman J.R."/>
            <person name="Gilsenan J.M."/>
            <person name="Joardar V."/>
            <person name="Deegan J."/>
            <person name="Clutterbuck J."/>
            <person name="Andersen M.R."/>
            <person name="Archer D."/>
            <person name="Bencina M."/>
            <person name="Braus G."/>
            <person name="Coutinho P."/>
            <person name="von Dohren H."/>
            <person name="Doonan J."/>
            <person name="Driessen A.J."/>
            <person name="Durek P."/>
            <person name="Espeso E."/>
            <person name="Fekete E."/>
            <person name="Flipphi M."/>
            <person name="Estrada C.G."/>
            <person name="Geysens S."/>
            <person name="Goldman G."/>
            <person name="de Groot P.W."/>
            <person name="Hansen K."/>
            <person name="Harris S.D."/>
            <person name="Heinekamp T."/>
            <person name="Helmstaedt K."/>
            <person name="Henrissat B."/>
            <person name="Hofmann G."/>
            <person name="Homan T."/>
            <person name="Horio T."/>
            <person name="Horiuchi H."/>
            <person name="James S."/>
            <person name="Jones M."/>
            <person name="Karaffa L."/>
            <person name="Karanyi Z."/>
            <person name="Kato M."/>
            <person name="Keller N."/>
            <person name="Kelly D.E."/>
            <person name="Kiel J.A."/>
            <person name="Kim J.M."/>
            <person name="van der Klei I.J."/>
            <person name="Klis F.M."/>
            <person name="Kovalchuk A."/>
            <person name="Krasevec N."/>
            <person name="Kubicek C.P."/>
            <person name="Liu B."/>
            <person name="Maccabe A."/>
            <person name="Meyer V."/>
            <person name="Mirabito P."/>
            <person name="Miskei M."/>
            <person name="Mos M."/>
            <person name="Mullins J."/>
            <person name="Nelson D.R."/>
            <person name="Nielsen J."/>
            <person name="Oakley B.R."/>
            <person name="Osmani S.A."/>
            <person name="Pakula T."/>
            <person name="Paszewski A."/>
            <person name="Paulsen I."/>
            <person name="Pilsyk S."/>
            <person name="Pocsi I."/>
            <person name="Punt P.J."/>
            <person name="Ram A.F."/>
            <person name="Ren Q."/>
            <person name="Robellet X."/>
            <person name="Robson G."/>
            <person name="Seiboth B."/>
            <person name="van Solingen P."/>
            <person name="Specht T."/>
            <person name="Sun J."/>
            <person name="Taheri-Talesh N."/>
            <person name="Takeshita N."/>
            <person name="Ussery D."/>
            <person name="vanKuyk P.A."/>
            <person name="Visser H."/>
            <person name="van de Vondervoort P.J."/>
            <person name="de Vries R.P."/>
            <person name="Walton J."/>
            <person name="Xiang X."/>
            <person name="Xiong Y."/>
            <person name="Zeng A.P."/>
            <person name="Brandt B.W."/>
            <person name="Cornell M.J."/>
            <person name="van den Hondel C.A."/>
            <person name="Visser J."/>
            <person name="Oliver S.G."/>
            <person name="Turner G."/>
        </authorList>
    </citation>
    <scope>GENOME REANNOTATION</scope>
    <source>
        <strain evidence="3">FGSC A4 / ATCC 38163 / CBS 112.46 / NRRL 194 / M139</strain>
    </source>
</reference>
<proteinExistence type="predicted"/>
<feature type="region of interest" description="Disordered" evidence="1">
    <location>
        <begin position="534"/>
        <end position="559"/>
    </location>
</feature>
<accession>Q5AUR6</accession>
<dbReference type="KEGG" id="ani:ANIA_07964"/>
<dbReference type="AlphaFoldDB" id="Q5AUR6"/>
<evidence type="ECO:0008006" key="4">
    <source>
        <dbReference type="Google" id="ProtNLM"/>
    </source>
</evidence>
<sequence>MAPKRKAVSLTNRRDKPKSAPASRKRRCQKYTAHISCTDPFRCLNFDCASIIFEHLDPVSIVRCERVDKAWRKLMRLWICTLGLRIHFPDAWNPEIKQDENVSVKIYKEQAAPFATFPAGRASAGRKISAYMKLFTVAGDYAAWYDGRRIRWQNLNFRTDGSLHPTQTLELELKEDEDLAQIECLRLNKEGCLLIRALPMIGTYKDFLVDLKTGKIKWRRDELATVAMDPIGDCRILWPVLLGAERAYYVNDRVIAVLDNSSGVLLYETPLHNANWEDAWHIGTFGRRCISENHSALVKLAGREVLVGIIPVHNALHRSSILHILDSETGNALQRIPFTRQDRTTLLVSPDQRSFAIVDNTPDFKALIIRNFTPAPDGRSFAQHLQLVDHRTKVFGSLVSTPVTVDPFRSLVVLIDEYNEPRVAALIERQGALSKTMQGHKNTYGTKGNVLFKGMHREVTLPPTRTGGPRRSFLLNDRTHSGNDILHVHLVDGHRVVIEANRWVPRPAWSEALTQCHNMAEYMILDFKLRPGEVHPCDEEESEQTTPDTSSDTSPDDGIGFLFL</sequence>
<dbReference type="InterPro" id="IPR011047">
    <property type="entry name" value="Quinoprotein_ADH-like_sf"/>
</dbReference>
<feature type="region of interest" description="Disordered" evidence="1">
    <location>
        <begin position="1"/>
        <end position="25"/>
    </location>
</feature>
<feature type="compositionally biased region" description="Low complexity" evidence="1">
    <location>
        <begin position="544"/>
        <end position="557"/>
    </location>
</feature>
<protein>
    <recommendedName>
        <fullName evidence="4">F-box domain-containing protein</fullName>
    </recommendedName>
</protein>
<dbReference type="InParanoid" id="Q5AUR6"/>
<reference evidence="3" key="1">
    <citation type="journal article" date="2005" name="Nature">
        <title>Sequencing of Aspergillus nidulans and comparative analysis with A. fumigatus and A. oryzae.</title>
        <authorList>
            <person name="Galagan J.E."/>
            <person name="Calvo S.E."/>
            <person name="Cuomo C."/>
            <person name="Ma L.J."/>
            <person name="Wortman J.R."/>
            <person name="Batzoglou S."/>
            <person name="Lee S.I."/>
            <person name="Basturkmen M."/>
            <person name="Spevak C.C."/>
            <person name="Clutterbuck J."/>
            <person name="Kapitonov V."/>
            <person name="Jurka J."/>
            <person name="Scazzocchio C."/>
            <person name="Farman M."/>
            <person name="Butler J."/>
            <person name="Purcell S."/>
            <person name="Harris S."/>
            <person name="Braus G.H."/>
            <person name="Draht O."/>
            <person name="Busch S."/>
            <person name="D'Enfert C."/>
            <person name="Bouchier C."/>
            <person name="Goldman G.H."/>
            <person name="Bell-Pedersen D."/>
            <person name="Griffiths-Jones S."/>
            <person name="Doonan J.H."/>
            <person name="Yu J."/>
            <person name="Vienken K."/>
            <person name="Pain A."/>
            <person name="Freitag M."/>
            <person name="Selker E.U."/>
            <person name="Archer D.B."/>
            <person name="Penalva M.A."/>
            <person name="Oakley B.R."/>
            <person name="Momany M."/>
            <person name="Tanaka T."/>
            <person name="Kumagai T."/>
            <person name="Asai K."/>
            <person name="Machida M."/>
            <person name="Nierman W.C."/>
            <person name="Denning D.W."/>
            <person name="Caddick M."/>
            <person name="Hynes M."/>
            <person name="Paoletti M."/>
            <person name="Fischer R."/>
            <person name="Miller B."/>
            <person name="Dyer P."/>
            <person name="Sachs M.S."/>
            <person name="Osmani S.A."/>
            <person name="Birren B.W."/>
        </authorList>
    </citation>
    <scope>NUCLEOTIDE SEQUENCE [LARGE SCALE GENOMIC DNA]</scope>
    <source>
        <strain evidence="3">FGSC A4 / ATCC 38163 / CBS 112.46 / NRRL 194 / M139</strain>
    </source>
</reference>
<dbReference type="HOGENOM" id="CLU_536470_0_0_1"/>
<dbReference type="OrthoDB" id="4466386at2759"/>
<organism evidence="2 3">
    <name type="scientific">Emericella nidulans (strain FGSC A4 / ATCC 38163 / CBS 112.46 / NRRL 194 / M139)</name>
    <name type="common">Aspergillus nidulans</name>
    <dbReference type="NCBI Taxonomy" id="227321"/>
    <lineage>
        <taxon>Eukaryota</taxon>
        <taxon>Fungi</taxon>
        <taxon>Dikarya</taxon>
        <taxon>Ascomycota</taxon>
        <taxon>Pezizomycotina</taxon>
        <taxon>Eurotiomycetes</taxon>
        <taxon>Eurotiomycetidae</taxon>
        <taxon>Eurotiales</taxon>
        <taxon>Aspergillaceae</taxon>
        <taxon>Aspergillus</taxon>
        <taxon>Aspergillus subgen. Nidulantes</taxon>
    </lineage>
</organism>